<keyword evidence="1" id="KW-0479">Metal-binding</keyword>
<sequence length="572" mass="63774">MAFEGNTTPFEVPDTDTVYISNLPASITEQDLAEYFGSIGVIKTDKKLRKPKIWLYRDKATGALKGDGTVTYEDPFAAASALQWFNDKEFKGSVLKVCLAERKEPDHFRRGGGFRGGSRRFDGPPRGSGPPSWGDGRGMGRGSGRGYEGRGEGRGFEGRGEIGGGPGQEWQSGRGHGRDGGWGDRGQYGARNQGHDSWGMTQQAPGAPQPPPQRQQEWPPQQQRYQPQPAQHPQPQQQQVPTPCPPMPVQPQQPQQQAHESQSMVADQQQQQQQQQGYGAYDQGYTGAAYGYDGVPQPSPEGMNAECTVINSQKTGNSEVGGQPAAQEAGQWAGDAMVPSGRGRGRGGPTDGDGMGRGRGRKVTAAPQGPPGLFGPDDWPCPSCGNTNWARRPRCNLCGCAKPGTQDMKREGQAGGFKELDEREIEEARRRRREQDDDDKELYDDYGRVKKKYRSDKDRAAREQAALERLRGGYDPSPSGQEQLLLAQGLKEKDRDKNKERDKEKEKKKNGRSAGEKEKESSKHRHRSRSRDRDKEKHRDKGRERERERGRDREGKRDRERERGRESDKHRR</sequence>
<feature type="compositionally biased region" description="Basic and acidic residues" evidence="6">
    <location>
        <begin position="531"/>
        <end position="572"/>
    </location>
</feature>
<proteinExistence type="predicted"/>
<dbReference type="GO" id="GO:0008270">
    <property type="term" value="F:zinc ion binding"/>
    <property type="evidence" value="ECO:0007669"/>
    <property type="project" value="UniProtKB-KW"/>
</dbReference>
<feature type="domain" description="RRM" evidence="7">
    <location>
        <begin position="16"/>
        <end position="102"/>
    </location>
</feature>
<feature type="compositionally biased region" description="Low complexity" evidence="6">
    <location>
        <begin position="214"/>
        <end position="241"/>
    </location>
</feature>
<feature type="compositionally biased region" description="Pro residues" evidence="6">
    <location>
        <begin position="242"/>
        <end position="251"/>
    </location>
</feature>
<feature type="compositionally biased region" description="Basic and acidic residues" evidence="6">
    <location>
        <begin position="455"/>
        <end position="472"/>
    </location>
</feature>
<dbReference type="OrthoDB" id="76445at2759"/>
<organism evidence="9 10">
    <name type="scientific">Ostreobium quekettii</name>
    <dbReference type="NCBI Taxonomy" id="121088"/>
    <lineage>
        <taxon>Eukaryota</taxon>
        <taxon>Viridiplantae</taxon>
        <taxon>Chlorophyta</taxon>
        <taxon>core chlorophytes</taxon>
        <taxon>Ulvophyceae</taxon>
        <taxon>TCBD clade</taxon>
        <taxon>Bryopsidales</taxon>
        <taxon>Ostreobineae</taxon>
        <taxon>Ostreobiaceae</taxon>
        <taxon>Ostreobium</taxon>
    </lineage>
</organism>
<dbReference type="InterPro" id="IPR000504">
    <property type="entry name" value="RRM_dom"/>
</dbReference>
<evidence type="ECO:0000313" key="10">
    <source>
        <dbReference type="Proteomes" id="UP000708148"/>
    </source>
</evidence>
<dbReference type="InterPro" id="IPR012677">
    <property type="entry name" value="Nucleotide-bd_a/b_plait_sf"/>
</dbReference>
<evidence type="ECO:0000256" key="1">
    <source>
        <dbReference type="ARBA" id="ARBA00022723"/>
    </source>
</evidence>
<feature type="domain" description="RanBP2-type" evidence="8">
    <location>
        <begin position="375"/>
        <end position="404"/>
    </location>
</feature>
<feature type="compositionally biased region" description="Polar residues" evidence="6">
    <location>
        <begin position="309"/>
        <end position="320"/>
    </location>
</feature>
<dbReference type="GO" id="GO:0003723">
    <property type="term" value="F:RNA binding"/>
    <property type="evidence" value="ECO:0007669"/>
    <property type="project" value="UniProtKB-UniRule"/>
</dbReference>
<dbReference type="PROSITE" id="PS01358">
    <property type="entry name" value="ZF_RANBP2_1"/>
    <property type="match status" value="1"/>
</dbReference>
<feature type="compositionally biased region" description="Basic and acidic residues" evidence="6">
    <location>
        <begin position="490"/>
        <end position="507"/>
    </location>
</feature>
<protein>
    <submittedName>
        <fullName evidence="9">Uncharacterized protein</fullName>
    </submittedName>
</protein>
<evidence type="ECO:0000256" key="6">
    <source>
        <dbReference type="SAM" id="MobiDB-lite"/>
    </source>
</evidence>
<dbReference type="SMART" id="SM00360">
    <property type="entry name" value="RRM"/>
    <property type="match status" value="1"/>
</dbReference>
<feature type="compositionally biased region" description="Low complexity" evidence="6">
    <location>
        <begin position="266"/>
        <end position="294"/>
    </location>
</feature>
<feature type="compositionally biased region" description="Basic and acidic residues" evidence="6">
    <location>
        <begin position="407"/>
        <end position="435"/>
    </location>
</feature>
<accession>A0A8S1J0A5</accession>
<dbReference type="InterPro" id="IPR001876">
    <property type="entry name" value="Znf_RanBP2"/>
</dbReference>
<keyword evidence="10" id="KW-1185">Reference proteome</keyword>
<dbReference type="InterPro" id="IPR036443">
    <property type="entry name" value="Znf_RanBP2_sf"/>
</dbReference>
<evidence type="ECO:0000256" key="2">
    <source>
        <dbReference type="ARBA" id="ARBA00022771"/>
    </source>
</evidence>
<dbReference type="Pfam" id="PF00076">
    <property type="entry name" value="RRM_1"/>
    <property type="match status" value="1"/>
</dbReference>
<dbReference type="Gene3D" id="4.10.1060.10">
    <property type="entry name" value="Zinc finger, RanBP2-type"/>
    <property type="match status" value="1"/>
</dbReference>
<dbReference type="CDD" id="cd12534">
    <property type="entry name" value="RRM_SARFH"/>
    <property type="match status" value="1"/>
</dbReference>
<dbReference type="Gene3D" id="3.30.70.330">
    <property type="match status" value="1"/>
</dbReference>
<dbReference type="PROSITE" id="PS50199">
    <property type="entry name" value="ZF_RANBP2_2"/>
    <property type="match status" value="1"/>
</dbReference>
<reference evidence="9" key="1">
    <citation type="submission" date="2020-12" db="EMBL/GenBank/DDBJ databases">
        <authorList>
            <person name="Iha C."/>
        </authorList>
    </citation>
    <scope>NUCLEOTIDE SEQUENCE</scope>
</reference>
<evidence type="ECO:0000256" key="5">
    <source>
        <dbReference type="PROSITE-ProRule" id="PRU00322"/>
    </source>
</evidence>
<evidence type="ECO:0000313" key="9">
    <source>
        <dbReference type="EMBL" id="CAD7700839.1"/>
    </source>
</evidence>
<dbReference type="PROSITE" id="PS50102">
    <property type="entry name" value="RRM"/>
    <property type="match status" value="1"/>
</dbReference>
<dbReference type="SUPFAM" id="SSF90209">
    <property type="entry name" value="Ran binding protein zinc finger-like"/>
    <property type="match status" value="1"/>
</dbReference>
<name>A0A8S1J0A5_9CHLO</name>
<dbReference type="SMART" id="SM00547">
    <property type="entry name" value="ZnF_RBZ"/>
    <property type="match status" value="1"/>
</dbReference>
<dbReference type="PANTHER" id="PTHR12999:SF17">
    <property type="entry name" value="ZINC FINGER RAN-BINDING DOMAIN-CONTAINING PROTEIN 2"/>
    <property type="match status" value="1"/>
</dbReference>
<evidence type="ECO:0000259" key="7">
    <source>
        <dbReference type="PROSITE" id="PS50102"/>
    </source>
</evidence>
<evidence type="ECO:0000256" key="4">
    <source>
        <dbReference type="PROSITE-ProRule" id="PRU00176"/>
    </source>
</evidence>
<keyword evidence="3" id="KW-0862">Zinc</keyword>
<feature type="region of interest" description="Disordered" evidence="6">
    <location>
        <begin position="106"/>
        <end position="572"/>
    </location>
</feature>
<keyword evidence="4" id="KW-0694">RNA-binding</keyword>
<evidence type="ECO:0000256" key="3">
    <source>
        <dbReference type="ARBA" id="ARBA00022833"/>
    </source>
</evidence>
<dbReference type="EMBL" id="CAJHUC010001354">
    <property type="protein sequence ID" value="CAD7700839.1"/>
    <property type="molecule type" value="Genomic_DNA"/>
</dbReference>
<dbReference type="Proteomes" id="UP000708148">
    <property type="component" value="Unassembled WGS sequence"/>
</dbReference>
<gene>
    <name evidence="9" type="ORF">OSTQU699_LOCUS6198</name>
</gene>
<dbReference type="SUPFAM" id="SSF54928">
    <property type="entry name" value="RNA-binding domain, RBD"/>
    <property type="match status" value="1"/>
</dbReference>
<feature type="compositionally biased region" description="Gly residues" evidence="6">
    <location>
        <begin position="346"/>
        <end position="357"/>
    </location>
</feature>
<feature type="compositionally biased region" description="Gly residues" evidence="6">
    <location>
        <begin position="135"/>
        <end position="146"/>
    </location>
</feature>
<comment type="caution">
    <text evidence="9">The sequence shown here is derived from an EMBL/GenBank/DDBJ whole genome shotgun (WGS) entry which is preliminary data.</text>
</comment>
<dbReference type="InterPro" id="IPR035979">
    <property type="entry name" value="RBD_domain_sf"/>
</dbReference>
<keyword evidence="2 5" id="KW-0863">Zinc-finger</keyword>
<feature type="compositionally biased region" description="Basic and acidic residues" evidence="6">
    <location>
        <begin position="147"/>
        <end position="160"/>
    </location>
</feature>
<dbReference type="PANTHER" id="PTHR12999">
    <property type="entry name" value="ZINC FINGER RAN-BINDING DOMAIN-CONTAINING PROTEIN 2 ZRANB2-RELATED"/>
    <property type="match status" value="1"/>
</dbReference>
<evidence type="ECO:0000259" key="8">
    <source>
        <dbReference type="PROSITE" id="PS50199"/>
    </source>
</evidence>
<dbReference type="AlphaFoldDB" id="A0A8S1J0A5"/>